<feature type="compositionally biased region" description="Polar residues" evidence="1">
    <location>
        <begin position="110"/>
        <end position="126"/>
    </location>
</feature>
<protein>
    <submittedName>
        <fullName evidence="3">Uncharacterized protein</fullName>
    </submittedName>
</protein>
<accession>A0AA38P7F4</accession>
<dbReference type="EMBL" id="MU806229">
    <property type="protein sequence ID" value="KAJ3837680.1"/>
    <property type="molecule type" value="Genomic_DNA"/>
</dbReference>
<dbReference type="Proteomes" id="UP001163846">
    <property type="component" value="Unassembled WGS sequence"/>
</dbReference>
<dbReference type="AlphaFoldDB" id="A0AA38P7F4"/>
<evidence type="ECO:0000313" key="4">
    <source>
        <dbReference type="Proteomes" id="UP001163846"/>
    </source>
</evidence>
<keyword evidence="4" id="KW-1185">Reference proteome</keyword>
<gene>
    <name evidence="3" type="ORF">F5878DRAFT_203659</name>
</gene>
<feature type="compositionally biased region" description="Basic residues" evidence="1">
    <location>
        <begin position="234"/>
        <end position="246"/>
    </location>
</feature>
<comment type="caution">
    <text evidence="3">The sequence shown here is derived from an EMBL/GenBank/DDBJ whole genome shotgun (WGS) entry which is preliminary data.</text>
</comment>
<feature type="region of interest" description="Disordered" evidence="1">
    <location>
        <begin position="234"/>
        <end position="301"/>
    </location>
</feature>
<sequence>MHSRIIFGFYVAVALLASVVKVKGRERKPFRAGLFAPSNPEDPQEGDWVKPDAGHAKRLSAKHSTCIGPDVCFFYTKIESKEHVITVPPRFKGHVTTSPSLEPTHFQRRAPTSNSSPQDQHSQGRNTDLDYYEDLGLHTQFSKSLYNPDLEFVKNIEQLRKWSQDNLKRDFDDDKSFSLAALHYFGSEGLFIETFDESKALETSETLDVLKAGPDDPRYVACYFRRVRQKGCRDRHFRRKMRKQHRAQQTQSSAGDESATGGDSSNPNASSNPSGFVPHDQDREHSPSAVAAAKILQGMRD</sequence>
<proteinExistence type="predicted"/>
<evidence type="ECO:0000256" key="1">
    <source>
        <dbReference type="SAM" id="MobiDB-lite"/>
    </source>
</evidence>
<keyword evidence="2" id="KW-0732">Signal</keyword>
<evidence type="ECO:0000256" key="2">
    <source>
        <dbReference type="SAM" id="SignalP"/>
    </source>
</evidence>
<feature type="chain" id="PRO_5041397315" evidence="2">
    <location>
        <begin position="25"/>
        <end position="301"/>
    </location>
</feature>
<feature type="signal peptide" evidence="2">
    <location>
        <begin position="1"/>
        <end position="24"/>
    </location>
</feature>
<feature type="compositionally biased region" description="Low complexity" evidence="1">
    <location>
        <begin position="264"/>
        <end position="274"/>
    </location>
</feature>
<name>A0AA38P7F4_9AGAR</name>
<evidence type="ECO:0000313" key="3">
    <source>
        <dbReference type="EMBL" id="KAJ3837680.1"/>
    </source>
</evidence>
<reference evidence="3" key="1">
    <citation type="submission" date="2022-08" db="EMBL/GenBank/DDBJ databases">
        <authorList>
            <consortium name="DOE Joint Genome Institute"/>
            <person name="Min B."/>
            <person name="Riley R."/>
            <person name="Sierra-Patev S."/>
            <person name="Naranjo-Ortiz M."/>
            <person name="Looney B."/>
            <person name="Konkel Z."/>
            <person name="Slot J.C."/>
            <person name="Sakamoto Y."/>
            <person name="Steenwyk J.L."/>
            <person name="Rokas A."/>
            <person name="Carro J."/>
            <person name="Camarero S."/>
            <person name="Ferreira P."/>
            <person name="Molpeceres G."/>
            <person name="Ruiz-Duenas F.J."/>
            <person name="Serrano A."/>
            <person name="Henrissat B."/>
            <person name="Drula E."/>
            <person name="Hughes K.W."/>
            <person name="Mata J.L."/>
            <person name="Ishikawa N.K."/>
            <person name="Vargas-Isla R."/>
            <person name="Ushijima S."/>
            <person name="Smith C.A."/>
            <person name="Ahrendt S."/>
            <person name="Andreopoulos W."/>
            <person name="He G."/>
            <person name="Labutti K."/>
            <person name="Lipzen A."/>
            <person name="Ng V."/>
            <person name="Sandor L."/>
            <person name="Barry K."/>
            <person name="Martinez A.T."/>
            <person name="Xiao Y."/>
            <person name="Gibbons J.G."/>
            <person name="Terashima K."/>
            <person name="Hibbett D.S."/>
            <person name="Grigoriev I.V."/>
        </authorList>
    </citation>
    <scope>NUCLEOTIDE SEQUENCE</scope>
    <source>
        <strain evidence="3">TFB9207</strain>
    </source>
</reference>
<organism evidence="3 4">
    <name type="scientific">Lentinula raphanica</name>
    <dbReference type="NCBI Taxonomy" id="153919"/>
    <lineage>
        <taxon>Eukaryota</taxon>
        <taxon>Fungi</taxon>
        <taxon>Dikarya</taxon>
        <taxon>Basidiomycota</taxon>
        <taxon>Agaricomycotina</taxon>
        <taxon>Agaricomycetes</taxon>
        <taxon>Agaricomycetidae</taxon>
        <taxon>Agaricales</taxon>
        <taxon>Marasmiineae</taxon>
        <taxon>Omphalotaceae</taxon>
        <taxon>Lentinula</taxon>
    </lineage>
</organism>
<feature type="region of interest" description="Disordered" evidence="1">
    <location>
        <begin position="96"/>
        <end position="127"/>
    </location>
</feature>